<keyword evidence="3" id="KW-0732">Signal</keyword>
<organism evidence="6 7">
    <name type="scientific">Paenibacillus aquistagni</name>
    <dbReference type="NCBI Taxonomy" id="1852522"/>
    <lineage>
        <taxon>Bacteria</taxon>
        <taxon>Bacillati</taxon>
        <taxon>Bacillota</taxon>
        <taxon>Bacilli</taxon>
        <taxon>Bacillales</taxon>
        <taxon>Paenibacillaceae</taxon>
        <taxon>Paenibacillus</taxon>
    </lineage>
</organism>
<evidence type="ECO:0000256" key="1">
    <source>
        <dbReference type="ARBA" id="ARBA00004613"/>
    </source>
</evidence>
<dbReference type="Pfam" id="PF22494">
    <property type="entry name" value="choice_anch_I"/>
    <property type="match status" value="1"/>
</dbReference>
<dbReference type="SUPFAM" id="SSF75011">
    <property type="entry name" value="3-carboxy-cis,cis-mucoante lactonizing enzyme"/>
    <property type="match status" value="1"/>
</dbReference>
<feature type="compositionally biased region" description="Gly residues" evidence="4">
    <location>
        <begin position="1248"/>
        <end position="1267"/>
    </location>
</feature>
<dbReference type="InterPro" id="IPR003343">
    <property type="entry name" value="Big_2"/>
</dbReference>
<feature type="domain" description="SLH" evidence="5">
    <location>
        <begin position="1625"/>
        <end position="1685"/>
    </location>
</feature>
<dbReference type="NCBIfam" id="NF038117">
    <property type="entry name" value="choice_anch_I"/>
    <property type="match status" value="1"/>
</dbReference>
<comment type="subcellular location">
    <subcellularLocation>
        <location evidence="1">Secreted</location>
    </subcellularLocation>
</comment>
<dbReference type="FunFam" id="3.90.780.10:FF:000004">
    <property type="entry name" value="UDP-sugar hydrolase, putative"/>
    <property type="match status" value="1"/>
</dbReference>
<dbReference type="EMBL" id="FXAZ01000002">
    <property type="protein sequence ID" value="SMG33991.1"/>
    <property type="molecule type" value="Genomic_DNA"/>
</dbReference>
<evidence type="ECO:0000256" key="4">
    <source>
        <dbReference type="SAM" id="MobiDB-lite"/>
    </source>
</evidence>
<evidence type="ECO:0000259" key="5">
    <source>
        <dbReference type="PROSITE" id="PS51272"/>
    </source>
</evidence>
<evidence type="ECO:0000313" key="6">
    <source>
        <dbReference type="EMBL" id="SMG33991.1"/>
    </source>
</evidence>
<dbReference type="InterPro" id="IPR006146">
    <property type="entry name" value="5'-Nucleotdase_CS"/>
</dbReference>
<dbReference type="GO" id="GO:0009166">
    <property type="term" value="P:nucleotide catabolic process"/>
    <property type="evidence" value="ECO:0007669"/>
    <property type="project" value="InterPro"/>
</dbReference>
<reference evidence="6 7" key="1">
    <citation type="submission" date="2017-04" db="EMBL/GenBank/DDBJ databases">
        <authorList>
            <person name="Afonso C.L."/>
            <person name="Miller P.J."/>
            <person name="Scott M.A."/>
            <person name="Spackman E."/>
            <person name="Goraichik I."/>
            <person name="Dimitrov K.M."/>
            <person name="Suarez D.L."/>
            <person name="Swayne D.E."/>
        </authorList>
    </citation>
    <scope>NUCLEOTIDE SEQUENCE [LARGE SCALE GENOMIC DNA]</scope>
    <source>
        <strain evidence="6 7">11</strain>
    </source>
</reference>
<dbReference type="InterPro" id="IPR015919">
    <property type="entry name" value="Cadherin-like_sf"/>
</dbReference>
<dbReference type="Gene3D" id="2.60.40.10">
    <property type="entry name" value="Immunoglobulins"/>
    <property type="match status" value="1"/>
</dbReference>
<dbReference type="InterPro" id="IPR004843">
    <property type="entry name" value="Calcineurin-like_PHP"/>
</dbReference>
<dbReference type="GO" id="GO:0005576">
    <property type="term" value="C:extracellular region"/>
    <property type="evidence" value="ECO:0007669"/>
    <property type="project" value="UniProtKB-SubCell"/>
</dbReference>
<dbReference type="InterPro" id="IPR029052">
    <property type="entry name" value="Metallo-depent_PP-like"/>
</dbReference>
<accession>A0A1X7K0J0</accession>
<keyword evidence="2" id="KW-0964">Secreted</keyword>
<dbReference type="InterPro" id="IPR036907">
    <property type="entry name" value="5'-Nucleotdase_C_sf"/>
</dbReference>
<dbReference type="InterPro" id="IPR006179">
    <property type="entry name" value="5_nucleotidase/apyrase"/>
</dbReference>
<dbReference type="PRINTS" id="PR01607">
    <property type="entry name" value="APYRASEFAMLY"/>
</dbReference>
<evidence type="ECO:0000256" key="2">
    <source>
        <dbReference type="ARBA" id="ARBA00022525"/>
    </source>
</evidence>
<dbReference type="InterPro" id="IPR008334">
    <property type="entry name" value="5'-Nucleotdase_C"/>
</dbReference>
<dbReference type="Gene3D" id="3.90.780.10">
    <property type="entry name" value="5'-Nucleotidase, C-terminal domain"/>
    <property type="match status" value="1"/>
</dbReference>
<dbReference type="InterPro" id="IPR055188">
    <property type="entry name" value="Choice_anch_I"/>
</dbReference>
<dbReference type="Pfam" id="PF02368">
    <property type="entry name" value="Big_2"/>
    <property type="match status" value="1"/>
</dbReference>
<feature type="domain" description="SLH" evidence="5">
    <location>
        <begin position="1499"/>
        <end position="1558"/>
    </location>
</feature>
<evidence type="ECO:0000256" key="3">
    <source>
        <dbReference type="ARBA" id="ARBA00022729"/>
    </source>
</evidence>
<dbReference type="GO" id="GO:0016788">
    <property type="term" value="F:hydrolase activity, acting on ester bonds"/>
    <property type="evidence" value="ECO:0007669"/>
    <property type="project" value="InterPro"/>
</dbReference>
<dbReference type="SUPFAM" id="SSF56300">
    <property type="entry name" value="Metallo-dependent phosphatases"/>
    <property type="match status" value="1"/>
</dbReference>
<feature type="region of interest" description="Disordered" evidence="4">
    <location>
        <begin position="1241"/>
        <end position="1280"/>
    </location>
</feature>
<dbReference type="Pfam" id="PF00395">
    <property type="entry name" value="SLH"/>
    <property type="match status" value="3"/>
</dbReference>
<dbReference type="GO" id="GO:0005509">
    <property type="term" value="F:calcium ion binding"/>
    <property type="evidence" value="ECO:0007669"/>
    <property type="project" value="InterPro"/>
</dbReference>
<dbReference type="InterPro" id="IPR001119">
    <property type="entry name" value="SLH_dom"/>
</dbReference>
<dbReference type="Gene3D" id="2.60.40.1080">
    <property type="match status" value="1"/>
</dbReference>
<evidence type="ECO:0000313" key="7">
    <source>
        <dbReference type="Proteomes" id="UP000193834"/>
    </source>
</evidence>
<dbReference type="PANTHER" id="PTHR11575">
    <property type="entry name" value="5'-NUCLEOTIDASE-RELATED"/>
    <property type="match status" value="1"/>
</dbReference>
<feature type="domain" description="SLH" evidence="5">
    <location>
        <begin position="1559"/>
        <end position="1622"/>
    </location>
</feature>
<dbReference type="GO" id="GO:0000166">
    <property type="term" value="F:nucleotide binding"/>
    <property type="evidence" value="ECO:0007669"/>
    <property type="project" value="InterPro"/>
</dbReference>
<dbReference type="Gene3D" id="3.60.21.10">
    <property type="match status" value="1"/>
</dbReference>
<dbReference type="SUPFAM" id="SSF49313">
    <property type="entry name" value="Cadherin-like"/>
    <property type="match status" value="1"/>
</dbReference>
<dbReference type="InterPro" id="IPR011045">
    <property type="entry name" value="N2O_reductase_N"/>
</dbReference>
<dbReference type="Gene3D" id="2.130.10.10">
    <property type="entry name" value="YVTN repeat-like/Quinoprotein amine dehydrogenase"/>
    <property type="match status" value="1"/>
</dbReference>
<dbReference type="Proteomes" id="UP000193834">
    <property type="component" value="Unassembled WGS sequence"/>
</dbReference>
<dbReference type="SUPFAM" id="SSF55816">
    <property type="entry name" value="5'-nucleotidase (syn. UDP-sugar hydrolase), C-terminal domain"/>
    <property type="match status" value="1"/>
</dbReference>
<dbReference type="Pfam" id="PF05345">
    <property type="entry name" value="He_PIG"/>
    <property type="match status" value="1"/>
</dbReference>
<dbReference type="STRING" id="1852522.SAMN06295960_1923"/>
<dbReference type="SUPFAM" id="SSF50974">
    <property type="entry name" value="Nitrous oxide reductase, N-terminal domain"/>
    <property type="match status" value="1"/>
</dbReference>
<dbReference type="Pfam" id="PF00149">
    <property type="entry name" value="Metallophos"/>
    <property type="match status" value="1"/>
</dbReference>
<dbReference type="SMART" id="SM00635">
    <property type="entry name" value="BID_2"/>
    <property type="match status" value="1"/>
</dbReference>
<protein>
    <submittedName>
        <fullName evidence="6">2',3'-cyclic-nucleotide 2'-phosphodiesterase/5'-or 3'-nucleotidase, 5'-nucleotidase family</fullName>
    </submittedName>
</protein>
<sequence>MNQRGKQVLALLLAVEMAAAVLFSGGAIYAAEEKSVSFDNAAEQSVQADTAAAELGISTLALPNATAGAPYSVTMAVYGGQAPYAYAAAGLPAGLSIHSSTGEITGMPEQASEKAYDVELIVQDAAEPAHTAKAHVQLKVNRQSTQPLEDKIKVEEIAHYAVGASSKDGGVAEIVKYNKDNGKFYLVNGSSTPASLDVVTLQASGELQREKQIRIEELVNDSSFTYGDLTSVDVNTAADRIAAAVQEADPAKPGKIVVLDYEGNLIHTYESGVQPDMVTFTSDGRYILSADEGEPRADVDPEGSVTIVDTLTNEVAKIRFDQPERIDDNVHVRGLPNADGQIMGKGSKSDAVHDLEPEFISLSKDEKTAYVALQENNAIAVIDIATKTVTGVHGLGYKSFNEAGNELDLIKDGKIQFENVPFYGMYMPDGIAAYEVNGQTYLLSANEGDATGWSDRTNESKIKDMKAMLAQDSEAAIFLADKGTVYDKVEVASDMGADGLYLYGARSFSILKAQDMSLVYDSGSDFEKITAERLPEVFNTSNDKKELDSRSAKKGPEPEYVTVGQVGDKTLAFIGLERIGGVMTYDVTNPMEPVFLNYINTRDFDAGIASDSAPEGLEFIGAEDSPTGRPLLLVANEVSGTVAVLELKVSKVTLDRSTLELRTGSDPVQLHADVEPATGTGVGVKWTSSNPAAASVDQQGRVFPHAAGEAIITAGSEDGYGAAQVRVTVVSGSGEEPWKLTVMHTNDTHAHLGDVARRATLVNQVRSEGGNQLLLDAGDVFSGDLYFTKWMGLADLAFMNMMGYDAMTFGNHEFDQGTQVLAAFISKAKFPMVSSNIDLSKDRYLSKLIKEPTAFQSNAPKTVEQAGVYPYITVELDGRKVGVFGLTTEDTAETSSPGKDVAFHDAIEAARQTVNAMEKEGLDIIIGVTHIGYARDKQLAEAVEGIDLLVGGHTHTTLNAPEIVVDPQYQTPTVIVQANEWGKYLGRVDLAFNSQGVVMIEEINGKLIPVDSKVEENPEAKAVLDPYKAELQEMMNEVVGSSSVQLDGERKNVRSKETNLGNLIADGMLAKAKELKQADIALMNGGGIRASIDQGEITMGELRTVMPFGNTLFVLDMTGKQLKEGLENGISGAKLDDLPGKFPQVAGMTFKWDPKQPIGERVHDVRIKKGSGYVPLDLAATYRVATNSFVAKGGDGYRSFAEAIEQGRYNEDLGYPDYEIFIEHIARLGGIVSPTVDGRIKEQAKPQPGGGDDNGNGSGSGSGGGTGTAPTDSESSPANVLTSKQWQLASVKNEAGRVVHQITVLDEVLKKAAASLHAKQQEIVIRAEKLDGRVEVMLPAAIVASAAEKIKGATLVIETKLASYQLPIEALPLAKLKQDGRLEQAKLLLSMDKASAQVMDKLRAEVQSSGVKLVGGHAAAFALSIVLDKNTQEIKDFERQYVSRIIPLPEGVASSPITAVKVNEETGRFHFVPAVHTTLNGNPAMLIKHTGNGVFALIQHRASFTDLNGHWAKAEVELLASKWLVKGKSSGVFAPNEAITRGEYTALLIRALGLAPAADAAAFADVDAQHPYAGEIAAAERLGILEGATGTRFRPEASMTRAEMAVMTARALQAAAAEAKAKADLDSFKDASTVPAWAVDAMSQLVELGILEGDQKGRLTPNNSVTRAQSALVMSRMLKELKFID</sequence>
<dbReference type="RefSeq" id="WP_244903348.1">
    <property type="nucleotide sequence ID" value="NZ_FXAZ01000002.1"/>
</dbReference>
<dbReference type="GO" id="GO:0016020">
    <property type="term" value="C:membrane"/>
    <property type="evidence" value="ECO:0007669"/>
    <property type="project" value="InterPro"/>
</dbReference>
<proteinExistence type="predicted"/>
<feature type="compositionally biased region" description="Polar residues" evidence="4">
    <location>
        <begin position="1269"/>
        <end position="1280"/>
    </location>
</feature>
<dbReference type="InterPro" id="IPR013783">
    <property type="entry name" value="Ig-like_fold"/>
</dbReference>
<dbReference type="PANTHER" id="PTHR11575:SF24">
    <property type="entry name" value="5'-NUCLEOTIDASE"/>
    <property type="match status" value="1"/>
</dbReference>
<keyword evidence="7" id="KW-1185">Reference proteome</keyword>
<dbReference type="PROSITE" id="PS00785">
    <property type="entry name" value="5_NUCLEOTIDASE_1"/>
    <property type="match status" value="1"/>
</dbReference>
<name>A0A1X7K0J0_9BACL</name>
<dbReference type="PROSITE" id="PS51272">
    <property type="entry name" value="SLH"/>
    <property type="match status" value="3"/>
</dbReference>
<dbReference type="Pfam" id="PF02872">
    <property type="entry name" value="5_nucleotid_C"/>
    <property type="match status" value="1"/>
</dbReference>
<gene>
    <name evidence="6" type="ORF">SAMN06295960_1923</name>
</gene>
<dbReference type="InterPro" id="IPR015943">
    <property type="entry name" value="WD40/YVTN_repeat-like_dom_sf"/>
</dbReference>